<evidence type="ECO:0000313" key="11">
    <source>
        <dbReference type="EMBL" id="MDF0593735.1"/>
    </source>
</evidence>
<feature type="transmembrane region" description="Helical" evidence="8">
    <location>
        <begin position="158"/>
        <end position="177"/>
    </location>
</feature>
<dbReference type="InterPro" id="IPR011014">
    <property type="entry name" value="MscS_channel_TM-2"/>
</dbReference>
<dbReference type="InterPro" id="IPR045275">
    <property type="entry name" value="MscS_archaea/bacteria_type"/>
</dbReference>
<proteinExistence type="inferred from homology"/>
<dbReference type="SUPFAM" id="SSF82689">
    <property type="entry name" value="Mechanosensitive channel protein MscS (YggB), C-terminal domain"/>
    <property type="match status" value="1"/>
</dbReference>
<dbReference type="Proteomes" id="UP001215956">
    <property type="component" value="Unassembled WGS sequence"/>
</dbReference>
<feature type="domain" description="Mechanosensitive ion channel MscS" evidence="9">
    <location>
        <begin position="179"/>
        <end position="245"/>
    </location>
</feature>
<evidence type="ECO:0000256" key="7">
    <source>
        <dbReference type="SAM" id="MobiDB-lite"/>
    </source>
</evidence>
<evidence type="ECO:0000256" key="8">
    <source>
        <dbReference type="SAM" id="Phobius"/>
    </source>
</evidence>
<comment type="caution">
    <text evidence="11">The sequence shown here is derived from an EMBL/GenBank/DDBJ whole genome shotgun (WGS) entry which is preliminary data.</text>
</comment>
<evidence type="ECO:0000256" key="4">
    <source>
        <dbReference type="ARBA" id="ARBA00022692"/>
    </source>
</evidence>
<dbReference type="InterPro" id="IPR006685">
    <property type="entry name" value="MscS_channel_2nd"/>
</dbReference>
<evidence type="ECO:0000256" key="5">
    <source>
        <dbReference type="ARBA" id="ARBA00022989"/>
    </source>
</evidence>
<keyword evidence="12" id="KW-1185">Reference proteome</keyword>
<evidence type="ECO:0000256" key="2">
    <source>
        <dbReference type="ARBA" id="ARBA00008017"/>
    </source>
</evidence>
<dbReference type="Gene3D" id="1.10.287.1260">
    <property type="match status" value="1"/>
</dbReference>
<dbReference type="Pfam" id="PF00924">
    <property type="entry name" value="MS_channel_2nd"/>
    <property type="match status" value="1"/>
</dbReference>
<name>A0ABT5XG91_9EURY</name>
<dbReference type="InterPro" id="IPR011066">
    <property type="entry name" value="MscS_channel_C_sf"/>
</dbReference>
<dbReference type="Gene3D" id="3.30.70.100">
    <property type="match status" value="1"/>
</dbReference>
<evidence type="ECO:0000256" key="6">
    <source>
        <dbReference type="ARBA" id="ARBA00023136"/>
    </source>
</evidence>
<comment type="subcellular location">
    <subcellularLocation>
        <location evidence="1">Cell membrane</location>
        <topology evidence="1">Multi-pass membrane protein</topology>
    </subcellularLocation>
</comment>
<accession>A0ABT5XG91</accession>
<dbReference type="Pfam" id="PF21082">
    <property type="entry name" value="MS_channel_3rd"/>
    <property type="match status" value="1"/>
</dbReference>
<sequence>MEEDEILSAEEDVFYAYTVPSDFGPDDLDPASNLSNLTTDLPRELSSEIPSHLTGEGGASTVVSIVDHLNATLGIDIVSISVIIFKIISIVLLTYVAVKIVKYAINVHLPRITRNGKAGLDVETEMTFRSLVSRLLVAAVYVAGFLLVIYQIPHLNRLAVTLLAGAGVAGIAIGFAAQDSLANIISGIFLAVFQPFRVGDYIDFNGEYGQVEDLTLRHTTIKTWDGRRIFVPNSIMGNQPIVNWSITDPVITWPINVGIAYSADIDKARDIMLDVAKRHPLVLKNHEITVRVTDLGDFAVNLRLSVDVPKRDVAFTTGCEIREAIKKRFDKEGIEIPYPYQNIIIHRPAGSAQAQIDPPAPGLEVDEGAKEGGGR</sequence>
<dbReference type="EMBL" id="JARFPL010000028">
    <property type="protein sequence ID" value="MDF0593735.1"/>
    <property type="molecule type" value="Genomic_DNA"/>
</dbReference>
<evidence type="ECO:0000259" key="10">
    <source>
        <dbReference type="Pfam" id="PF21082"/>
    </source>
</evidence>
<feature type="transmembrane region" description="Helical" evidence="8">
    <location>
        <begin position="77"/>
        <end position="98"/>
    </location>
</feature>
<comment type="similarity">
    <text evidence="2">Belongs to the MscS (TC 1.A.23) family.</text>
</comment>
<keyword evidence="5 8" id="KW-1133">Transmembrane helix</keyword>
<dbReference type="InterPro" id="IPR049278">
    <property type="entry name" value="MS_channel_C"/>
</dbReference>
<dbReference type="PANTHER" id="PTHR30221:SF1">
    <property type="entry name" value="SMALL-CONDUCTANCE MECHANOSENSITIVE CHANNEL"/>
    <property type="match status" value="1"/>
</dbReference>
<keyword evidence="4 8" id="KW-0812">Transmembrane</keyword>
<dbReference type="SUPFAM" id="SSF82861">
    <property type="entry name" value="Mechanosensitive channel protein MscS (YggB), transmembrane region"/>
    <property type="match status" value="1"/>
</dbReference>
<evidence type="ECO:0000256" key="1">
    <source>
        <dbReference type="ARBA" id="ARBA00004651"/>
    </source>
</evidence>
<feature type="region of interest" description="Disordered" evidence="7">
    <location>
        <begin position="351"/>
        <end position="375"/>
    </location>
</feature>
<keyword evidence="3" id="KW-1003">Cell membrane</keyword>
<feature type="transmembrane region" description="Helical" evidence="8">
    <location>
        <begin position="135"/>
        <end position="152"/>
    </location>
</feature>
<dbReference type="Gene3D" id="2.30.30.60">
    <property type="match status" value="1"/>
</dbReference>
<dbReference type="RefSeq" id="WP_316969436.1">
    <property type="nucleotide sequence ID" value="NZ_JARFPL010000028.1"/>
</dbReference>
<keyword evidence="6 8" id="KW-0472">Membrane</keyword>
<gene>
    <name evidence="11" type="ORF">P0O24_09075</name>
</gene>
<reference evidence="11 12" key="1">
    <citation type="submission" date="2023-03" db="EMBL/GenBank/DDBJ databases">
        <title>Whole genome sequencing of Methanotrichaceae archaeon M04Ac.</title>
        <authorList>
            <person name="Khomyakova M.A."/>
            <person name="Merkel A.Y."/>
            <person name="Slobodkin A.I."/>
        </authorList>
    </citation>
    <scope>NUCLEOTIDE SEQUENCE [LARGE SCALE GENOMIC DNA]</scope>
    <source>
        <strain evidence="11 12">M04Ac</strain>
    </source>
</reference>
<evidence type="ECO:0000256" key="3">
    <source>
        <dbReference type="ARBA" id="ARBA00022475"/>
    </source>
</evidence>
<dbReference type="InterPro" id="IPR023408">
    <property type="entry name" value="MscS_beta-dom_sf"/>
</dbReference>
<dbReference type="SUPFAM" id="SSF50182">
    <property type="entry name" value="Sm-like ribonucleoproteins"/>
    <property type="match status" value="1"/>
</dbReference>
<dbReference type="InterPro" id="IPR010920">
    <property type="entry name" value="LSM_dom_sf"/>
</dbReference>
<evidence type="ECO:0000313" key="12">
    <source>
        <dbReference type="Proteomes" id="UP001215956"/>
    </source>
</evidence>
<feature type="domain" description="Mechanosensitive ion channel MscS C-terminal" evidence="10">
    <location>
        <begin position="255"/>
        <end position="336"/>
    </location>
</feature>
<evidence type="ECO:0000259" key="9">
    <source>
        <dbReference type="Pfam" id="PF00924"/>
    </source>
</evidence>
<organism evidence="11 12">
    <name type="scientific">Candidatus Methanocrinis alkalitolerans</name>
    <dbReference type="NCBI Taxonomy" id="3033395"/>
    <lineage>
        <taxon>Archaea</taxon>
        <taxon>Methanobacteriati</taxon>
        <taxon>Methanobacteriota</taxon>
        <taxon>Stenosarchaea group</taxon>
        <taxon>Methanomicrobia</taxon>
        <taxon>Methanotrichales</taxon>
        <taxon>Methanotrichaceae</taxon>
        <taxon>Methanocrinis</taxon>
    </lineage>
</organism>
<protein>
    <submittedName>
        <fullName evidence="11">Mechanosensitive ion channel family protein</fullName>
    </submittedName>
</protein>
<dbReference type="PANTHER" id="PTHR30221">
    <property type="entry name" value="SMALL-CONDUCTANCE MECHANOSENSITIVE CHANNEL"/>
    <property type="match status" value="1"/>
</dbReference>